<feature type="compositionally biased region" description="Basic and acidic residues" evidence="1">
    <location>
        <begin position="1"/>
        <end position="15"/>
    </location>
</feature>
<dbReference type="RefSeq" id="WP_144942475.1">
    <property type="nucleotide sequence ID" value="NZ_JBFBLL010000001.1"/>
</dbReference>
<keyword evidence="4" id="KW-1185">Reference proteome</keyword>
<evidence type="ECO:0000313" key="4">
    <source>
        <dbReference type="Proteomes" id="UP001553031"/>
    </source>
</evidence>
<gene>
    <name evidence="3" type="ORF">AB0O96_00410</name>
</gene>
<keyword evidence="2" id="KW-0472">Membrane</keyword>
<keyword evidence="2" id="KW-0812">Transmembrane</keyword>
<feature type="transmembrane region" description="Helical" evidence="2">
    <location>
        <begin position="132"/>
        <end position="151"/>
    </location>
</feature>
<feature type="region of interest" description="Disordered" evidence="1">
    <location>
        <begin position="165"/>
        <end position="198"/>
    </location>
</feature>
<feature type="region of interest" description="Disordered" evidence="1">
    <location>
        <begin position="1"/>
        <end position="31"/>
    </location>
</feature>
<feature type="transmembrane region" description="Helical" evidence="2">
    <location>
        <begin position="104"/>
        <end position="126"/>
    </location>
</feature>
<evidence type="ECO:0000313" key="3">
    <source>
        <dbReference type="EMBL" id="MEV8156666.1"/>
    </source>
</evidence>
<keyword evidence="2" id="KW-1133">Transmembrane helix</keyword>
<dbReference type="EMBL" id="JBFBLL010000001">
    <property type="protein sequence ID" value="MEV8156666.1"/>
    <property type="molecule type" value="Genomic_DNA"/>
</dbReference>
<feature type="transmembrane region" description="Helical" evidence="2">
    <location>
        <begin position="70"/>
        <end position="92"/>
    </location>
</feature>
<reference evidence="3 4" key="1">
    <citation type="submission" date="2024-06" db="EMBL/GenBank/DDBJ databases">
        <title>The Natural Products Discovery Center: Release of the First 8490 Sequenced Strains for Exploring Actinobacteria Biosynthetic Diversity.</title>
        <authorList>
            <person name="Kalkreuter E."/>
            <person name="Kautsar S.A."/>
            <person name="Yang D."/>
            <person name="Bader C.D."/>
            <person name="Teijaro C.N."/>
            <person name="Fluegel L."/>
            <person name="Davis C.M."/>
            <person name="Simpson J.R."/>
            <person name="Lauterbach L."/>
            <person name="Steele A.D."/>
            <person name="Gui C."/>
            <person name="Meng S."/>
            <person name="Li G."/>
            <person name="Viehrig K."/>
            <person name="Ye F."/>
            <person name="Su P."/>
            <person name="Kiefer A.F."/>
            <person name="Nichols A."/>
            <person name="Cepeda A.J."/>
            <person name="Yan W."/>
            <person name="Fan B."/>
            <person name="Jiang Y."/>
            <person name="Adhikari A."/>
            <person name="Zheng C.-J."/>
            <person name="Schuster L."/>
            <person name="Cowan T.M."/>
            <person name="Smanski M.J."/>
            <person name="Chevrette M.G."/>
            <person name="De Carvalho L.P.S."/>
            <person name="Shen B."/>
        </authorList>
    </citation>
    <scope>NUCLEOTIDE SEQUENCE [LARGE SCALE GENOMIC DNA]</scope>
    <source>
        <strain evidence="3 4">NPDC079179</strain>
    </source>
</reference>
<name>A0ABV3K8E6_9MICC</name>
<dbReference type="Proteomes" id="UP001553031">
    <property type="component" value="Unassembled WGS sequence"/>
</dbReference>
<protein>
    <recommendedName>
        <fullName evidence="5">ATP synthase protein I</fullName>
    </recommendedName>
</protein>
<evidence type="ECO:0000256" key="1">
    <source>
        <dbReference type="SAM" id="MobiDB-lite"/>
    </source>
</evidence>
<feature type="compositionally biased region" description="Low complexity" evidence="1">
    <location>
        <begin position="17"/>
        <end position="31"/>
    </location>
</feature>
<sequence length="198" mass="19823">MTTRPETGRAGEDIPRAATDTASSVAPPAASTIPQSYGPGVRRSSLACLGLGALLVLVAGLGTSDTLRSVVLGAGLVALSSSATVLVAAQMYRVAPAATAPALAALYLLKVLVLGWVLLVVGAPGWLASRAFAVTALACLVLSTAVFALLVRRVTAGMTPRSELALPDAAGGANRPLGGLPGNRDATVGSHHHESETP</sequence>
<proteinExistence type="predicted"/>
<organism evidence="3 4">
    <name type="scientific">Kocuria salsicia</name>
    <dbReference type="NCBI Taxonomy" id="664639"/>
    <lineage>
        <taxon>Bacteria</taxon>
        <taxon>Bacillati</taxon>
        <taxon>Actinomycetota</taxon>
        <taxon>Actinomycetes</taxon>
        <taxon>Micrococcales</taxon>
        <taxon>Micrococcaceae</taxon>
        <taxon>Kocuria</taxon>
    </lineage>
</organism>
<accession>A0ABV3K8E6</accession>
<evidence type="ECO:0008006" key="5">
    <source>
        <dbReference type="Google" id="ProtNLM"/>
    </source>
</evidence>
<comment type="caution">
    <text evidence="3">The sequence shown here is derived from an EMBL/GenBank/DDBJ whole genome shotgun (WGS) entry which is preliminary data.</text>
</comment>
<evidence type="ECO:0000256" key="2">
    <source>
        <dbReference type="SAM" id="Phobius"/>
    </source>
</evidence>
<feature type="transmembrane region" description="Helical" evidence="2">
    <location>
        <begin position="46"/>
        <end position="64"/>
    </location>
</feature>